<reference evidence="1 2" key="1">
    <citation type="journal article" date="2020" name="Phytopathology">
        <title>Genome Sequence Resources of Colletotrichum truncatum, C. plurivorum, C. musicola, and C. sojae: Four Species Pathogenic to Soybean (Glycine max).</title>
        <authorList>
            <person name="Rogerio F."/>
            <person name="Boufleur T.R."/>
            <person name="Ciampi-Guillardi M."/>
            <person name="Sukno S.A."/>
            <person name="Thon M.R."/>
            <person name="Massola Junior N.S."/>
            <person name="Baroncelli R."/>
        </authorList>
    </citation>
    <scope>NUCLEOTIDE SEQUENCE [LARGE SCALE GENOMIC DNA]</scope>
    <source>
        <strain evidence="1 2">LFN0009</strain>
    </source>
</reference>
<keyword evidence="2" id="KW-1185">Reference proteome</keyword>
<evidence type="ECO:0000313" key="1">
    <source>
        <dbReference type="EMBL" id="KAF6790734.1"/>
    </source>
</evidence>
<protein>
    <submittedName>
        <fullName evidence="1">Uncharacterized protein</fullName>
    </submittedName>
</protein>
<sequence>MHQRTVDGCWNEGRQDIGAIDAGDAGGIEVALRNHPVSKMQFKTALALFVLTVARVTASPVADAANAALEERQTDSGCNYL</sequence>
<organism evidence="1 2">
    <name type="scientific">Colletotrichum sojae</name>
    <dbReference type="NCBI Taxonomy" id="2175907"/>
    <lineage>
        <taxon>Eukaryota</taxon>
        <taxon>Fungi</taxon>
        <taxon>Dikarya</taxon>
        <taxon>Ascomycota</taxon>
        <taxon>Pezizomycotina</taxon>
        <taxon>Sordariomycetes</taxon>
        <taxon>Hypocreomycetidae</taxon>
        <taxon>Glomerellales</taxon>
        <taxon>Glomerellaceae</taxon>
        <taxon>Colletotrichum</taxon>
        <taxon>Colletotrichum orchidearum species complex</taxon>
    </lineage>
</organism>
<name>A0A8H6IPS6_9PEZI</name>
<accession>A0A8H6IPS6</accession>
<comment type="caution">
    <text evidence="1">The sequence shown here is derived from an EMBL/GenBank/DDBJ whole genome shotgun (WGS) entry which is preliminary data.</text>
</comment>
<proteinExistence type="predicted"/>
<dbReference type="EMBL" id="WIGN01000491">
    <property type="protein sequence ID" value="KAF6790734.1"/>
    <property type="molecule type" value="Genomic_DNA"/>
</dbReference>
<evidence type="ECO:0000313" key="2">
    <source>
        <dbReference type="Proteomes" id="UP000652219"/>
    </source>
</evidence>
<dbReference type="Proteomes" id="UP000652219">
    <property type="component" value="Unassembled WGS sequence"/>
</dbReference>
<gene>
    <name evidence="1" type="ORF">CSOJ01_14467</name>
</gene>
<dbReference type="AlphaFoldDB" id="A0A8H6IPS6"/>